<sequence length="365" mass="40701">MFPGMRRNGMQPESGCRRVTLANVPLSTTTTTIVTAVARECPPWAKRGLRPSRHVATTTATTTTTTDPRHVTNDDNRGRPTPLPSLRDPPSTSPRRRHRRRRLAVVIVAVVTIATSSHHHPRHVIVTSHRIQSTRRTCREDDGGRGRTREETRRTREETRRTREETTEDEGGDEEDEGGDEEDEEDEGGRGRTREDEATTGRLVRPRFPPGGVRTAERGGVEPTRCLVRRRFAPASLTNTLHTRQRVIPRCLVSFLPFPPKPNEDGVKPTCRLVRLYSLPARPRRRENPRVVSFGITPHQSTAADVAGTSSAVAVRPPPANPTTWRETNPLTTSFDGGGKSTRRLVSSHLLSESTPNCCHVINVH</sequence>
<reference evidence="3" key="2">
    <citation type="submission" date="2015-01" db="EMBL/GenBank/DDBJ databases">
        <title>Evolutionary Origins and Diversification of the Mycorrhizal Mutualists.</title>
        <authorList>
            <consortium name="DOE Joint Genome Institute"/>
            <consortium name="Mycorrhizal Genomics Consortium"/>
            <person name="Kohler A."/>
            <person name="Kuo A."/>
            <person name="Nagy L.G."/>
            <person name="Floudas D."/>
            <person name="Copeland A."/>
            <person name="Barry K.W."/>
            <person name="Cichocki N."/>
            <person name="Veneault-Fourrey C."/>
            <person name="LaButti K."/>
            <person name="Lindquist E.A."/>
            <person name="Lipzen A."/>
            <person name="Lundell T."/>
            <person name="Morin E."/>
            <person name="Murat C."/>
            <person name="Riley R."/>
            <person name="Ohm R."/>
            <person name="Sun H."/>
            <person name="Tunlid A."/>
            <person name="Henrissat B."/>
            <person name="Grigoriev I.V."/>
            <person name="Hibbett D.S."/>
            <person name="Martin F."/>
        </authorList>
    </citation>
    <scope>NUCLEOTIDE SEQUENCE [LARGE SCALE GENOMIC DNA]</scope>
    <source>
        <strain evidence="3">h7</strain>
    </source>
</reference>
<feature type="compositionally biased region" description="Basic and acidic residues" evidence="1">
    <location>
        <begin position="67"/>
        <end position="78"/>
    </location>
</feature>
<feature type="compositionally biased region" description="Low complexity" evidence="1">
    <location>
        <begin position="56"/>
        <end position="66"/>
    </location>
</feature>
<feature type="region of interest" description="Disordered" evidence="1">
    <location>
        <begin position="117"/>
        <end position="219"/>
    </location>
</feature>
<dbReference type="EMBL" id="KN831768">
    <property type="protein sequence ID" value="KIM49069.1"/>
    <property type="molecule type" value="Genomic_DNA"/>
</dbReference>
<evidence type="ECO:0000313" key="3">
    <source>
        <dbReference type="Proteomes" id="UP000053424"/>
    </source>
</evidence>
<feature type="compositionally biased region" description="Acidic residues" evidence="1">
    <location>
        <begin position="166"/>
        <end position="187"/>
    </location>
</feature>
<dbReference type="AlphaFoldDB" id="A0A0C3CY41"/>
<proteinExistence type="predicted"/>
<organism evidence="2 3">
    <name type="scientific">Hebeloma cylindrosporum</name>
    <dbReference type="NCBI Taxonomy" id="76867"/>
    <lineage>
        <taxon>Eukaryota</taxon>
        <taxon>Fungi</taxon>
        <taxon>Dikarya</taxon>
        <taxon>Basidiomycota</taxon>
        <taxon>Agaricomycotina</taxon>
        <taxon>Agaricomycetes</taxon>
        <taxon>Agaricomycetidae</taxon>
        <taxon>Agaricales</taxon>
        <taxon>Agaricineae</taxon>
        <taxon>Hymenogastraceae</taxon>
        <taxon>Hebeloma</taxon>
    </lineage>
</organism>
<feature type="compositionally biased region" description="Polar residues" evidence="1">
    <location>
        <begin position="322"/>
        <end position="335"/>
    </location>
</feature>
<dbReference type="Proteomes" id="UP000053424">
    <property type="component" value="Unassembled WGS sequence"/>
</dbReference>
<gene>
    <name evidence="2" type="ORF">M413DRAFT_21362</name>
</gene>
<keyword evidence="3" id="KW-1185">Reference proteome</keyword>
<protein>
    <submittedName>
        <fullName evidence="2">Uncharacterized protein</fullName>
    </submittedName>
</protein>
<feature type="region of interest" description="Disordered" evidence="1">
    <location>
        <begin position="45"/>
        <end position="100"/>
    </location>
</feature>
<dbReference type="HOGENOM" id="CLU_758763_0_0_1"/>
<feature type="region of interest" description="Disordered" evidence="1">
    <location>
        <begin position="302"/>
        <end position="340"/>
    </location>
</feature>
<reference evidence="2 3" key="1">
    <citation type="submission" date="2014-04" db="EMBL/GenBank/DDBJ databases">
        <authorList>
            <consortium name="DOE Joint Genome Institute"/>
            <person name="Kuo A."/>
            <person name="Gay G."/>
            <person name="Dore J."/>
            <person name="Kohler A."/>
            <person name="Nagy L.G."/>
            <person name="Floudas D."/>
            <person name="Copeland A."/>
            <person name="Barry K.W."/>
            <person name="Cichocki N."/>
            <person name="Veneault-Fourrey C."/>
            <person name="LaButti K."/>
            <person name="Lindquist E.A."/>
            <person name="Lipzen A."/>
            <person name="Lundell T."/>
            <person name="Morin E."/>
            <person name="Murat C."/>
            <person name="Sun H."/>
            <person name="Tunlid A."/>
            <person name="Henrissat B."/>
            <person name="Grigoriev I.V."/>
            <person name="Hibbett D.S."/>
            <person name="Martin F."/>
            <person name="Nordberg H.P."/>
            <person name="Cantor M.N."/>
            <person name="Hua S.X."/>
        </authorList>
    </citation>
    <scope>NUCLEOTIDE SEQUENCE [LARGE SCALE GENOMIC DNA]</scope>
    <source>
        <strain evidence="3">h7</strain>
    </source>
</reference>
<evidence type="ECO:0000256" key="1">
    <source>
        <dbReference type="SAM" id="MobiDB-lite"/>
    </source>
</evidence>
<accession>A0A0C3CY41</accession>
<evidence type="ECO:0000313" key="2">
    <source>
        <dbReference type="EMBL" id="KIM49069.1"/>
    </source>
</evidence>
<feature type="compositionally biased region" description="Basic and acidic residues" evidence="1">
    <location>
        <begin position="188"/>
        <end position="199"/>
    </location>
</feature>
<feature type="compositionally biased region" description="Polar residues" evidence="1">
    <location>
        <begin position="302"/>
        <end position="312"/>
    </location>
</feature>
<name>A0A0C3CY41_HEBCY</name>
<feature type="compositionally biased region" description="Basic and acidic residues" evidence="1">
    <location>
        <begin position="137"/>
        <end position="165"/>
    </location>
</feature>